<dbReference type="GO" id="GO:0030170">
    <property type="term" value="F:pyridoxal phosphate binding"/>
    <property type="evidence" value="ECO:0007669"/>
    <property type="project" value="UniProtKB-UniRule"/>
</dbReference>
<dbReference type="GO" id="GO:0008784">
    <property type="term" value="F:alanine racemase activity"/>
    <property type="evidence" value="ECO:0007669"/>
    <property type="project" value="UniProtKB-UniRule"/>
</dbReference>
<comment type="function">
    <text evidence="5">Catalyzes the interconversion of L-alanine and D-alanine. May also act on other amino acids.</text>
</comment>
<evidence type="ECO:0000256" key="6">
    <source>
        <dbReference type="PIRSR" id="PIRSR600821-50"/>
    </source>
</evidence>
<dbReference type="Proteomes" id="UP000585258">
    <property type="component" value="Unassembled WGS sequence"/>
</dbReference>
<keyword evidence="3 5" id="KW-0663">Pyridoxal phosphate</keyword>
<dbReference type="HAMAP" id="MF_01201">
    <property type="entry name" value="Ala_racemase"/>
    <property type="match status" value="1"/>
</dbReference>
<dbReference type="Gene3D" id="3.20.20.10">
    <property type="entry name" value="Alanine racemase"/>
    <property type="match status" value="1"/>
</dbReference>
<dbReference type="InterPro" id="IPR020622">
    <property type="entry name" value="Ala_racemase_pyridoxalP-BS"/>
</dbReference>
<comment type="cofactor">
    <cofactor evidence="2 5 6">
        <name>pyridoxal 5'-phosphate</name>
        <dbReference type="ChEBI" id="CHEBI:597326"/>
    </cofactor>
</comment>
<dbReference type="InterPro" id="IPR001608">
    <property type="entry name" value="Ala_racemase_N"/>
</dbReference>
<comment type="caution">
    <text evidence="9">The sequence shown here is derived from an EMBL/GenBank/DDBJ whole genome shotgun (WGS) entry which is preliminary data.</text>
</comment>
<dbReference type="EMBL" id="JACKWY010000017">
    <property type="protein sequence ID" value="MBB6716607.1"/>
    <property type="molecule type" value="Genomic_DNA"/>
</dbReference>
<name>A0A7X0SFG0_9CLOT</name>
<reference evidence="9 10" key="1">
    <citation type="submission" date="2020-08" db="EMBL/GenBank/DDBJ databases">
        <title>Clostridia isolated from Swiss meat.</title>
        <authorList>
            <person name="Wambui J."/>
            <person name="Stevens M.J.A."/>
            <person name="Stephan R."/>
        </authorList>
    </citation>
    <scope>NUCLEOTIDE SEQUENCE [LARGE SCALE GENOMIC DNA]</scope>
    <source>
        <strain evidence="9 10">CM001</strain>
    </source>
</reference>
<dbReference type="PRINTS" id="PR00992">
    <property type="entry name" value="ALARACEMASE"/>
</dbReference>
<dbReference type="FunFam" id="2.40.37.10:FF:000006">
    <property type="entry name" value="Alanine racemase"/>
    <property type="match status" value="1"/>
</dbReference>
<evidence type="ECO:0000313" key="9">
    <source>
        <dbReference type="EMBL" id="MBB6716607.1"/>
    </source>
</evidence>
<feature type="active site" description="Proton acceptor; specific for D-alanine" evidence="5">
    <location>
        <position position="38"/>
    </location>
</feature>
<feature type="binding site" evidence="5 7">
    <location>
        <position position="315"/>
    </location>
    <ligand>
        <name>substrate</name>
    </ligand>
</feature>
<dbReference type="PANTHER" id="PTHR30511">
    <property type="entry name" value="ALANINE RACEMASE"/>
    <property type="match status" value="1"/>
</dbReference>
<comment type="pathway">
    <text evidence="5">Amino-acid biosynthesis; D-alanine biosynthesis; D-alanine from L-alanine: step 1/1.</text>
</comment>
<dbReference type="FunFam" id="3.20.20.10:FF:000002">
    <property type="entry name" value="Alanine racemase"/>
    <property type="match status" value="1"/>
</dbReference>
<protein>
    <recommendedName>
        <fullName evidence="5">Alanine racemase</fullName>
        <ecNumber evidence="5">5.1.1.1</ecNumber>
    </recommendedName>
</protein>
<dbReference type="GO" id="GO:0005829">
    <property type="term" value="C:cytosol"/>
    <property type="evidence" value="ECO:0007669"/>
    <property type="project" value="TreeGrafter"/>
</dbReference>
<dbReference type="InterPro" id="IPR009006">
    <property type="entry name" value="Ala_racemase/Decarboxylase_C"/>
</dbReference>
<evidence type="ECO:0000256" key="4">
    <source>
        <dbReference type="ARBA" id="ARBA00023235"/>
    </source>
</evidence>
<dbReference type="SUPFAM" id="SSF51419">
    <property type="entry name" value="PLP-binding barrel"/>
    <property type="match status" value="1"/>
</dbReference>
<comment type="similarity">
    <text evidence="5">Belongs to the alanine racemase family.</text>
</comment>
<keyword evidence="4 5" id="KW-0413">Isomerase</keyword>
<dbReference type="Pfam" id="PF01168">
    <property type="entry name" value="Ala_racemase_N"/>
    <property type="match status" value="1"/>
</dbReference>
<dbReference type="UniPathway" id="UPA00042">
    <property type="reaction ID" value="UER00497"/>
</dbReference>
<comment type="catalytic activity">
    <reaction evidence="1 5">
        <text>L-alanine = D-alanine</text>
        <dbReference type="Rhea" id="RHEA:20249"/>
        <dbReference type="ChEBI" id="CHEBI:57416"/>
        <dbReference type="ChEBI" id="CHEBI:57972"/>
        <dbReference type="EC" id="5.1.1.1"/>
    </reaction>
</comment>
<feature type="modified residue" description="N6-(pyridoxal phosphate)lysine" evidence="5 6">
    <location>
        <position position="38"/>
    </location>
</feature>
<dbReference type="InterPro" id="IPR011079">
    <property type="entry name" value="Ala_racemase_C"/>
</dbReference>
<feature type="binding site" evidence="5 7">
    <location>
        <position position="136"/>
    </location>
    <ligand>
        <name>substrate</name>
    </ligand>
</feature>
<dbReference type="PANTHER" id="PTHR30511:SF0">
    <property type="entry name" value="ALANINE RACEMASE, CATABOLIC-RELATED"/>
    <property type="match status" value="1"/>
</dbReference>
<evidence type="ECO:0000313" key="10">
    <source>
        <dbReference type="Proteomes" id="UP000585258"/>
    </source>
</evidence>
<feature type="active site" description="Proton acceptor; specific for L-alanine" evidence="5">
    <location>
        <position position="267"/>
    </location>
</feature>
<dbReference type="RefSeq" id="WP_185165604.1">
    <property type="nucleotide sequence ID" value="NZ_JACKWY010000017.1"/>
</dbReference>
<evidence type="ECO:0000256" key="1">
    <source>
        <dbReference type="ARBA" id="ARBA00000316"/>
    </source>
</evidence>
<evidence type="ECO:0000256" key="2">
    <source>
        <dbReference type="ARBA" id="ARBA00001933"/>
    </source>
</evidence>
<sequence length="386" mass="43283">MEENIRAVWAEIDLDCIKHNMIEIRKQVGEKIIIAIVKADAYGHGAIDVASVLLENGADKLGVAVITEALELRKSGIEAPILILGYTPLDFTKDLIDQNIEQTVYSLDYAIGLSEIALKEGKQIDIHIAIDTGMGRLGFLPNEESLDDIEKINNLKNINIKGIFTHFSSADETDKEYTMMQLNKFKQFNKSLEERGIKIKEKHLSNSAAILDMEEAYFDAVRPGIIIYGYYPSNEVIKEKINLKPALTLKSNIVHVKVLPKGEYISYGREFKTERESIIATLPIGYADGYTRALYRKGKVIINGKSAPIVGRICMDQCMIDITDVGPVKVGDEVILIGEDQGIKFNADDIAKLLNTINYEVLCLIGKRIPRVYKKNKTTIKTRNYL</sequence>
<dbReference type="AlphaFoldDB" id="A0A7X0SFG0"/>
<evidence type="ECO:0000256" key="5">
    <source>
        <dbReference type="HAMAP-Rule" id="MF_01201"/>
    </source>
</evidence>
<dbReference type="Pfam" id="PF00842">
    <property type="entry name" value="Ala_racemase_C"/>
    <property type="match status" value="1"/>
</dbReference>
<feature type="domain" description="Alanine racemase C-terminal" evidence="8">
    <location>
        <begin position="246"/>
        <end position="374"/>
    </location>
</feature>
<dbReference type="InterPro" id="IPR029066">
    <property type="entry name" value="PLP-binding_barrel"/>
</dbReference>
<dbReference type="SMART" id="SM01005">
    <property type="entry name" value="Ala_racemase_C"/>
    <property type="match status" value="1"/>
</dbReference>
<proteinExistence type="inferred from homology"/>
<dbReference type="NCBIfam" id="TIGR00492">
    <property type="entry name" value="alr"/>
    <property type="match status" value="1"/>
</dbReference>
<dbReference type="Gene3D" id="2.40.37.10">
    <property type="entry name" value="Lyase, Ornithine Decarboxylase, Chain A, domain 1"/>
    <property type="match status" value="1"/>
</dbReference>
<evidence type="ECO:0000256" key="3">
    <source>
        <dbReference type="ARBA" id="ARBA00022898"/>
    </source>
</evidence>
<evidence type="ECO:0000256" key="7">
    <source>
        <dbReference type="PIRSR" id="PIRSR600821-52"/>
    </source>
</evidence>
<gene>
    <name evidence="9" type="primary">alr</name>
    <name evidence="9" type="ORF">H7E68_18140</name>
</gene>
<organism evidence="9 10">
    <name type="scientific">Clostridium gasigenes</name>
    <dbReference type="NCBI Taxonomy" id="94869"/>
    <lineage>
        <taxon>Bacteria</taxon>
        <taxon>Bacillati</taxon>
        <taxon>Bacillota</taxon>
        <taxon>Clostridia</taxon>
        <taxon>Eubacteriales</taxon>
        <taxon>Clostridiaceae</taxon>
        <taxon>Clostridium</taxon>
    </lineage>
</organism>
<dbReference type="EC" id="5.1.1.1" evidence="5"/>
<dbReference type="GO" id="GO:0030632">
    <property type="term" value="P:D-alanine biosynthetic process"/>
    <property type="evidence" value="ECO:0007669"/>
    <property type="project" value="UniProtKB-UniRule"/>
</dbReference>
<dbReference type="InterPro" id="IPR000821">
    <property type="entry name" value="Ala_racemase"/>
</dbReference>
<dbReference type="PROSITE" id="PS00395">
    <property type="entry name" value="ALANINE_RACEMASE"/>
    <property type="match status" value="1"/>
</dbReference>
<dbReference type="CDD" id="cd00430">
    <property type="entry name" value="PLPDE_III_AR"/>
    <property type="match status" value="1"/>
</dbReference>
<dbReference type="SUPFAM" id="SSF50621">
    <property type="entry name" value="Alanine racemase C-terminal domain-like"/>
    <property type="match status" value="1"/>
</dbReference>
<dbReference type="GO" id="GO:0009252">
    <property type="term" value="P:peptidoglycan biosynthetic process"/>
    <property type="evidence" value="ECO:0007669"/>
    <property type="project" value="TreeGrafter"/>
</dbReference>
<accession>A0A7X0SFG0</accession>
<evidence type="ECO:0000259" key="8">
    <source>
        <dbReference type="SMART" id="SM01005"/>
    </source>
</evidence>